<organism evidence="4 5">
    <name type="scientific">Reticulomyxa filosa</name>
    <dbReference type="NCBI Taxonomy" id="46433"/>
    <lineage>
        <taxon>Eukaryota</taxon>
        <taxon>Sar</taxon>
        <taxon>Rhizaria</taxon>
        <taxon>Retaria</taxon>
        <taxon>Foraminifera</taxon>
        <taxon>Monothalamids</taxon>
        <taxon>Reticulomyxidae</taxon>
        <taxon>Reticulomyxa</taxon>
    </lineage>
</organism>
<evidence type="ECO:0000313" key="4">
    <source>
        <dbReference type="EMBL" id="ETO11025.1"/>
    </source>
</evidence>
<keyword evidence="2" id="KW-0677">Repeat</keyword>
<evidence type="ECO:0000256" key="2">
    <source>
        <dbReference type="ARBA" id="ARBA00022737"/>
    </source>
</evidence>
<proteinExistence type="predicted"/>
<keyword evidence="5" id="KW-1185">Reference proteome</keyword>
<accession>X6MDA7</accession>
<dbReference type="GO" id="GO:0016251">
    <property type="term" value="F:RNA polymerase II general transcription initiation factor activity"/>
    <property type="evidence" value="ECO:0007669"/>
    <property type="project" value="TreeGrafter"/>
</dbReference>
<dbReference type="InterPro" id="IPR001680">
    <property type="entry name" value="WD40_rpt"/>
</dbReference>
<reference evidence="4 5" key="1">
    <citation type="journal article" date="2013" name="Curr. Biol.">
        <title>The Genome of the Foraminiferan Reticulomyxa filosa.</title>
        <authorList>
            <person name="Glockner G."/>
            <person name="Hulsmann N."/>
            <person name="Schleicher M."/>
            <person name="Noegel A.A."/>
            <person name="Eichinger L."/>
            <person name="Gallinger C."/>
            <person name="Pawlowski J."/>
            <person name="Sierra R."/>
            <person name="Euteneuer U."/>
            <person name="Pillet L."/>
            <person name="Moustafa A."/>
            <person name="Platzer M."/>
            <person name="Groth M."/>
            <person name="Szafranski K."/>
            <person name="Schliwa M."/>
        </authorList>
    </citation>
    <scope>NUCLEOTIDE SEQUENCE [LARGE SCALE GENOMIC DNA]</scope>
</reference>
<evidence type="ECO:0000256" key="3">
    <source>
        <dbReference type="PROSITE-ProRule" id="PRU00221"/>
    </source>
</evidence>
<feature type="non-terminal residue" evidence="4">
    <location>
        <position position="204"/>
    </location>
</feature>
<dbReference type="PROSITE" id="PS00678">
    <property type="entry name" value="WD_REPEATS_1"/>
    <property type="match status" value="1"/>
</dbReference>
<dbReference type="InterPro" id="IPR036322">
    <property type="entry name" value="WD40_repeat_dom_sf"/>
</dbReference>
<dbReference type="Proteomes" id="UP000023152">
    <property type="component" value="Unassembled WGS sequence"/>
</dbReference>
<dbReference type="AlphaFoldDB" id="X6MDA7"/>
<protein>
    <submittedName>
        <fullName evidence="4">F-box and wd40 domain protein</fullName>
    </submittedName>
</protein>
<dbReference type="Pfam" id="PF00400">
    <property type="entry name" value="WD40"/>
    <property type="match status" value="2"/>
</dbReference>
<keyword evidence="1 3" id="KW-0853">WD repeat</keyword>
<name>X6MDA7_RETFI</name>
<dbReference type="SMART" id="SM00320">
    <property type="entry name" value="WD40"/>
    <property type="match status" value="2"/>
</dbReference>
<feature type="repeat" description="WD" evidence="3">
    <location>
        <begin position="95"/>
        <end position="138"/>
    </location>
</feature>
<comment type="caution">
    <text evidence="4">The sequence shown here is derived from an EMBL/GenBank/DDBJ whole genome shotgun (WGS) entry which is preliminary data.</text>
</comment>
<dbReference type="PANTHER" id="PTHR19879">
    <property type="entry name" value="TRANSCRIPTION INITIATION FACTOR TFIID"/>
    <property type="match status" value="1"/>
</dbReference>
<dbReference type="Gene3D" id="2.130.10.10">
    <property type="entry name" value="YVTN repeat-like/Quinoprotein amine dehydrogenase"/>
    <property type="match status" value="1"/>
</dbReference>
<evidence type="ECO:0000256" key="1">
    <source>
        <dbReference type="ARBA" id="ARBA00022574"/>
    </source>
</evidence>
<dbReference type="GO" id="GO:0005669">
    <property type="term" value="C:transcription factor TFIID complex"/>
    <property type="evidence" value="ECO:0007669"/>
    <property type="project" value="TreeGrafter"/>
</dbReference>
<dbReference type="PANTHER" id="PTHR19879:SF1">
    <property type="entry name" value="CANNONBALL-RELATED"/>
    <property type="match status" value="1"/>
</dbReference>
<gene>
    <name evidence="4" type="ORF">RFI_26352</name>
</gene>
<sequence>MYTLVQYSFFKQKFNHFFFILHHQKTSQQKLKKLKNELKLINEKEEIQIIIHYWIRTLNIKLGWIKDFDKFVVNYAYTIFMFDTFRSSSKLIDTFTGHTSMVYSIDYSTFDDYQFICSGSDDTTVRLWDVDNNKQIKSFNKHLYEVDCVKFSSYHYYNHRQYVICSSSWDKTIRFWEFKHDCQLQIFKGHTRMFVVLNFHHLMV</sequence>
<dbReference type="InterPro" id="IPR015943">
    <property type="entry name" value="WD40/YVTN_repeat-like_dom_sf"/>
</dbReference>
<dbReference type="InterPro" id="IPR019775">
    <property type="entry name" value="WD40_repeat_CS"/>
</dbReference>
<dbReference type="GO" id="GO:0006367">
    <property type="term" value="P:transcription initiation at RNA polymerase II promoter"/>
    <property type="evidence" value="ECO:0007669"/>
    <property type="project" value="TreeGrafter"/>
</dbReference>
<evidence type="ECO:0000313" key="5">
    <source>
        <dbReference type="Proteomes" id="UP000023152"/>
    </source>
</evidence>
<dbReference type="SUPFAM" id="SSF50978">
    <property type="entry name" value="WD40 repeat-like"/>
    <property type="match status" value="1"/>
</dbReference>
<dbReference type="PROSITE" id="PS50082">
    <property type="entry name" value="WD_REPEATS_2"/>
    <property type="match status" value="1"/>
</dbReference>
<dbReference type="EMBL" id="ASPP01022868">
    <property type="protein sequence ID" value="ETO11025.1"/>
    <property type="molecule type" value="Genomic_DNA"/>
</dbReference>
<dbReference type="PROSITE" id="PS50294">
    <property type="entry name" value="WD_REPEATS_REGION"/>
    <property type="match status" value="1"/>
</dbReference>